<sequence>MSKNMPVQQANIAVDSTYEQYHFEDGDDRMTYSSGRSLASNVTRYRYENGRRYHAYRDGLYYGPNDDKNSTYETIVHHLWLLTLHDKLFLAPIENPQMILDVGTGTGLWAIDMADALPAAEVIGTDLSPIQATNAVPNVRFEVDDASSEWTYPENMFDFVHIRGLTGCISDWPYLYQQCSKHLKPGGYVEHLEFSCETNADPESDDPADKIYTKFTKNVIGLGEKTGRTFRTIEFMAQNMRDAGFVDVVEEKFIWPIGSWPKDPHLKELGRWGERNWTDGMEGWVMALYTRILGWSYAEVQAFVAEIKAAIKNRSNRYYHEVRCVYGRKPPLPN</sequence>
<dbReference type="InterPro" id="IPR029063">
    <property type="entry name" value="SAM-dependent_MTases_sf"/>
</dbReference>
<dbReference type="Gene3D" id="3.40.50.150">
    <property type="entry name" value="Vaccinia Virus protein VP39"/>
    <property type="match status" value="1"/>
</dbReference>
<gene>
    <name evidence="1" type="ORF">GQ43DRAFT_475843</name>
</gene>
<reference evidence="1" key="1">
    <citation type="journal article" date="2020" name="Stud. Mycol.">
        <title>101 Dothideomycetes genomes: a test case for predicting lifestyles and emergence of pathogens.</title>
        <authorList>
            <person name="Haridas S."/>
            <person name="Albert R."/>
            <person name="Binder M."/>
            <person name="Bloem J."/>
            <person name="Labutti K."/>
            <person name="Salamov A."/>
            <person name="Andreopoulos B."/>
            <person name="Baker S."/>
            <person name="Barry K."/>
            <person name="Bills G."/>
            <person name="Bluhm B."/>
            <person name="Cannon C."/>
            <person name="Castanera R."/>
            <person name="Culley D."/>
            <person name="Daum C."/>
            <person name="Ezra D."/>
            <person name="Gonzalez J."/>
            <person name="Henrissat B."/>
            <person name="Kuo A."/>
            <person name="Liang C."/>
            <person name="Lipzen A."/>
            <person name="Lutzoni F."/>
            <person name="Magnuson J."/>
            <person name="Mondo S."/>
            <person name="Nolan M."/>
            <person name="Ohm R."/>
            <person name="Pangilinan J."/>
            <person name="Park H.-J."/>
            <person name="Ramirez L."/>
            <person name="Alfaro M."/>
            <person name="Sun H."/>
            <person name="Tritt A."/>
            <person name="Yoshinaga Y."/>
            <person name="Zwiers L.-H."/>
            <person name="Turgeon B."/>
            <person name="Goodwin S."/>
            <person name="Spatafora J."/>
            <person name="Crous P."/>
            <person name="Grigoriev I."/>
        </authorList>
    </citation>
    <scope>NUCLEOTIDE SEQUENCE</scope>
    <source>
        <strain evidence="1">ATCC 74209</strain>
    </source>
</reference>
<name>A0A9P4JHW6_9PLEO</name>
<dbReference type="GO" id="GO:0008168">
    <property type="term" value="F:methyltransferase activity"/>
    <property type="evidence" value="ECO:0007669"/>
    <property type="project" value="UniProtKB-KW"/>
</dbReference>
<organism evidence="1 2">
    <name type="scientific">Delitschia confertaspora ATCC 74209</name>
    <dbReference type="NCBI Taxonomy" id="1513339"/>
    <lineage>
        <taxon>Eukaryota</taxon>
        <taxon>Fungi</taxon>
        <taxon>Dikarya</taxon>
        <taxon>Ascomycota</taxon>
        <taxon>Pezizomycotina</taxon>
        <taxon>Dothideomycetes</taxon>
        <taxon>Pleosporomycetidae</taxon>
        <taxon>Pleosporales</taxon>
        <taxon>Delitschiaceae</taxon>
        <taxon>Delitschia</taxon>
    </lineage>
</organism>
<dbReference type="GO" id="GO:0032259">
    <property type="term" value="P:methylation"/>
    <property type="evidence" value="ECO:0007669"/>
    <property type="project" value="UniProtKB-KW"/>
</dbReference>
<dbReference type="OrthoDB" id="2013972at2759"/>
<proteinExistence type="predicted"/>
<dbReference type="Pfam" id="PF13489">
    <property type="entry name" value="Methyltransf_23"/>
    <property type="match status" value="1"/>
</dbReference>
<dbReference type="AlphaFoldDB" id="A0A9P4JHW6"/>
<comment type="caution">
    <text evidence="1">The sequence shown here is derived from an EMBL/GenBank/DDBJ whole genome shotgun (WGS) entry which is preliminary data.</text>
</comment>
<dbReference type="SUPFAM" id="SSF53335">
    <property type="entry name" value="S-adenosyl-L-methionine-dependent methyltransferases"/>
    <property type="match status" value="1"/>
</dbReference>
<dbReference type="PANTHER" id="PTHR43591">
    <property type="entry name" value="METHYLTRANSFERASE"/>
    <property type="match status" value="1"/>
</dbReference>
<dbReference type="PANTHER" id="PTHR43591:SF105">
    <property type="entry name" value="METHYLTRANSFERASE DOMAIN-CONTAINING PROTEIN-RELATED"/>
    <property type="match status" value="1"/>
</dbReference>
<dbReference type="EMBL" id="ML994293">
    <property type="protein sequence ID" value="KAF2196992.1"/>
    <property type="molecule type" value="Genomic_DNA"/>
</dbReference>
<evidence type="ECO:0000313" key="2">
    <source>
        <dbReference type="Proteomes" id="UP000799536"/>
    </source>
</evidence>
<keyword evidence="2" id="KW-1185">Reference proteome</keyword>
<dbReference type="Proteomes" id="UP000799536">
    <property type="component" value="Unassembled WGS sequence"/>
</dbReference>
<keyword evidence="1" id="KW-0489">Methyltransferase</keyword>
<keyword evidence="1" id="KW-0808">Transferase</keyword>
<dbReference type="CDD" id="cd02440">
    <property type="entry name" value="AdoMet_MTases"/>
    <property type="match status" value="1"/>
</dbReference>
<evidence type="ECO:0000313" key="1">
    <source>
        <dbReference type="EMBL" id="KAF2196992.1"/>
    </source>
</evidence>
<protein>
    <submittedName>
        <fullName evidence="1">S-adenosyl-L-methionine-dependent methyltransferase</fullName>
    </submittedName>
</protein>
<accession>A0A9P4JHW6</accession>